<dbReference type="Pfam" id="PF07728">
    <property type="entry name" value="AAA_5"/>
    <property type="match status" value="1"/>
</dbReference>
<dbReference type="InterPro" id="IPR052934">
    <property type="entry name" value="Methyl-DNA_Rec/Restrict_Enz"/>
</dbReference>
<dbReference type="OrthoDB" id="9781481at2"/>
<feature type="domain" description="Type IV methyl-directed restriction enzyme EcoKMcrB subunit DNA-binding" evidence="2">
    <location>
        <begin position="154"/>
        <end position="327"/>
    </location>
</feature>
<dbReference type="InterPro" id="IPR027417">
    <property type="entry name" value="P-loop_NTPase"/>
</dbReference>
<evidence type="ECO:0000313" key="3">
    <source>
        <dbReference type="EMBL" id="RAP74371.1"/>
    </source>
</evidence>
<reference evidence="3 4" key="1">
    <citation type="submission" date="2018-06" db="EMBL/GenBank/DDBJ databases">
        <title>Paenibacillus montanisoli sp. nov., isolated from mountain area soil.</title>
        <authorList>
            <person name="Wu M."/>
        </authorList>
    </citation>
    <scope>NUCLEOTIDE SEQUENCE [LARGE SCALE GENOMIC DNA]</scope>
    <source>
        <strain evidence="3 4">RA17</strain>
    </source>
</reference>
<organism evidence="3 4">
    <name type="scientific">Paenibacillus montanisoli</name>
    <dbReference type="NCBI Taxonomy" id="2081970"/>
    <lineage>
        <taxon>Bacteria</taxon>
        <taxon>Bacillati</taxon>
        <taxon>Bacillota</taxon>
        <taxon>Bacilli</taxon>
        <taxon>Bacillales</taxon>
        <taxon>Paenibacillaceae</taxon>
        <taxon>Paenibacillus</taxon>
    </lineage>
</organism>
<comment type="caution">
    <text evidence="3">The sequence shown here is derived from an EMBL/GenBank/DDBJ whole genome shotgun (WGS) entry which is preliminary data.</text>
</comment>
<dbReference type="Pfam" id="PF12102">
    <property type="entry name" value="MrcB_N"/>
    <property type="match status" value="1"/>
</dbReference>
<feature type="domain" description="ATPase dynein-related AAA" evidence="1">
    <location>
        <begin position="576"/>
        <end position="736"/>
    </location>
</feature>
<dbReference type="GO" id="GO:0016887">
    <property type="term" value="F:ATP hydrolysis activity"/>
    <property type="evidence" value="ECO:0007669"/>
    <property type="project" value="InterPro"/>
</dbReference>
<accession>A0A328TZ03</accession>
<evidence type="ECO:0000259" key="2">
    <source>
        <dbReference type="Pfam" id="PF12102"/>
    </source>
</evidence>
<dbReference type="InterPro" id="IPR021961">
    <property type="entry name" value="McrB_DNA-bd"/>
</dbReference>
<dbReference type="Gene3D" id="3.40.50.300">
    <property type="entry name" value="P-loop containing nucleotide triphosphate hydrolases"/>
    <property type="match status" value="1"/>
</dbReference>
<dbReference type="PANTHER" id="PTHR37291:SF1">
    <property type="entry name" value="TYPE IV METHYL-DIRECTED RESTRICTION ENZYME ECOKMCRB SUBUNIT"/>
    <property type="match status" value="1"/>
</dbReference>
<evidence type="ECO:0000313" key="4">
    <source>
        <dbReference type="Proteomes" id="UP000249260"/>
    </source>
</evidence>
<dbReference type="InterPro" id="IPR011704">
    <property type="entry name" value="ATPase_dyneun-rel_AAA"/>
</dbReference>
<dbReference type="AlphaFoldDB" id="A0A328TZ03"/>
<protein>
    <submittedName>
        <fullName evidence="3">Uncharacterized protein</fullName>
    </submittedName>
</protein>
<name>A0A328TZ03_9BACL</name>
<gene>
    <name evidence="3" type="ORF">DL346_20020</name>
</gene>
<dbReference type="Gene3D" id="3.30.920.90">
    <property type="match status" value="1"/>
</dbReference>
<proteinExistence type="predicted"/>
<dbReference type="GO" id="GO:0005524">
    <property type="term" value="F:ATP binding"/>
    <property type="evidence" value="ECO:0007669"/>
    <property type="project" value="InterPro"/>
</dbReference>
<evidence type="ECO:0000259" key="1">
    <source>
        <dbReference type="Pfam" id="PF07728"/>
    </source>
</evidence>
<dbReference type="SUPFAM" id="SSF52540">
    <property type="entry name" value="P-loop containing nucleoside triphosphate hydrolases"/>
    <property type="match status" value="1"/>
</dbReference>
<keyword evidence="4" id="KW-1185">Reference proteome</keyword>
<dbReference type="EMBL" id="QLUW01000004">
    <property type="protein sequence ID" value="RAP74371.1"/>
    <property type="molecule type" value="Genomic_DNA"/>
</dbReference>
<dbReference type="PANTHER" id="PTHR37291">
    <property type="entry name" value="5-METHYLCYTOSINE-SPECIFIC RESTRICTION ENZYME B"/>
    <property type="match status" value="1"/>
</dbReference>
<sequence length="921" mass="105996">MERYDMTLPVELASIFRVKQKSYKMVLTLSILDEYQQTKLQFLPLNSIAERFLSYFRNAIRVGAAVDSPPQKVAPSWEEFTLAQTKSLLQTPIEALKSILDANSETITFKPHIWPLLNEQCLSELMEYAESELERYNEELPTKSPFSLKASFDQLLNNYLDYKTQGFGGHPVGTLVRQEIPAFIQSQEFIGQDYKVQGSIGQGNWVGVPWIAILDKRLNVSIQSGEYIVYLLSEDMSAVYLTLAHGVTEPIRLHRRKGAYQYFKQKSDEMRSYLPLKNMQIDEHIPGLGDDYQAAIIASIRYDRNHIPDDEKLLEDLRNVVDNYKIYADQALEKQHQQQIEQPVFAYTIAHLYLGNGIIRYLGKHQERYVSLDELISNQTVVLKSGDEVKYPKERIQHIGRALQELGLVSIEDNEYSLTVKGIEYDQTLGDETWMLSKGQVHLLRALFSSNEQNTQATRLIKGILLGISIAKELGTFKLESFKSPFTTSMGMDNKWGAVTQENRARFMLSWLEELEYVRKVKDEFTYIIEEVEPVDERSVAERVNYIKVYIESKGFHFPQDLIENFYLSLKSKPFVILAGVSGTGKTKLVKLFAEALGATSSNRQFNLIPVRPDWSDPSDLLGYKDLTGTFRPGLLAEVLVEASKESNQNKPYFICLDEMNLARVEHYFSDLLSVIETQEWKDDRIVTVPLIQNESLTSEDQPTYGRLALPDNVYIIGTVNMDETTHPFSKKVLDRANTIEFNYINLEQFPVGYSAEIPPLLVPNSFLRSDYLQLIDAYEPNQELIRRVTMQLVRINEILEQVHSHVGFRIRDAVSFYMIYNEQYDLMSENQAFDLQLLQKILPRVQGSSSSVKRVLLQLLQEALGRTLPINDLMDDASELYTKRQSNEQEKEAKYPLSARKLAFMLRRLEEDGFTSYWLS</sequence>
<dbReference type="Proteomes" id="UP000249260">
    <property type="component" value="Unassembled WGS sequence"/>
</dbReference>